<feature type="domain" description="Helicase ATP-binding" evidence="1">
    <location>
        <begin position="329"/>
        <end position="485"/>
    </location>
</feature>
<dbReference type="PROSITE" id="PS51194">
    <property type="entry name" value="HELICASE_CTER"/>
    <property type="match status" value="1"/>
</dbReference>
<sequence length="1046" mass="119572">MKRLPQGLYEQVMNQYLQNLKSSEQQYDLISIQESEDVPSLLSHYLSPVLKKSLTILEEKHGPVKEQIDRCNEIINQLSIWTGEESLNKCRVSPEGEILLSVTDMRGDDRRLSSPLRPISSLSQSSLFTGSHNEPSLLQELKAEIASADRIDMLVSFIKWSGIRLLMDELSNFCNHGHLRVITTSYIGATDLKAIEFLSTLPNTEIRISYDTERTRLHAKAYYFYRESGFSSAYIGSSNLSNPAITSGLEWNVKLTEKDAGDILQKICISFESYWDNPEFVSYGENDKSILQEALNRQKGKPGDDDLPVLFDIVPYFYQKEILERLLVEREVHGRYRNLIVAATGTGKTIISAFDFRNFVRNGNPHARLLFVAHREEILKQSLSRFRVIMRDPNFGDLCIRGVVPQHIDHCFISIQTFNSTKFNALTPPDYYDYIIVDEFHHAAAASYQALLQYYHPRILLGLTATPERMDDLDILGYFDGKIAAEIRLPEAIDRNLLAPFHYFGITDTVNLDDVSWSRGGYDKQTLSKRYTGNRQRAEHIAISLNRYVTDINTVVGLGFCVSIDHTIFMSETFNEIGIPSGYLTGESDQKTRNSIQSQLVNGEIRFIFVVDLYNEGVDIPEVNTVLFLRPTESMTIFLQQLGRGLRICEGKECLTVLDFVGRQHTNYRFDTKFKALTAEGTTPLSEQVKNGVYLLPRGCFITLEKVARETVLSHIERSLLRRNVLVEKISRFEEETGKPLSLKIFLEHYGLDLHVIYSKSTFRGLCAEAGLCDRISPEEETWMMTIARKIGHINSVSFIQFIREILREKDVVSDGRRKTGYQSHLNMLYYSIYSKPLQEMGYSSLLSGFQGLFKSEWMVSEILSMLDYLEDTIQYVEKPLDLGFDCGLSLHGYYSRDQIFAGLGHYSPDHWSTKGKREGVVYFADKKLDVFFITLNKSEKFFSSTTMYHDYAINDTLFHWQSQSTTSESSPTGKRYIHHQEKGSRVLLFVREFNKIQNVSQPFLCLGTANYERHSGSRPMSIVWKLDEPIPGGYMKKAKVGSGGI</sequence>
<comment type="caution">
    <text evidence="3">The sequence shown here is derived from an EMBL/GenBank/DDBJ whole genome shotgun (WGS) entry which is preliminary data.</text>
</comment>
<dbReference type="InterPro" id="IPR019065">
    <property type="entry name" value="RE_NgoFVII_N"/>
</dbReference>
<dbReference type="PROSITE" id="PS51192">
    <property type="entry name" value="HELICASE_ATP_BIND_1"/>
    <property type="match status" value="1"/>
</dbReference>
<protein>
    <submittedName>
        <fullName evidence="3">NgoFVII family restriction endonuclease</fullName>
    </submittedName>
</protein>
<dbReference type="GO" id="GO:0005524">
    <property type="term" value="F:ATP binding"/>
    <property type="evidence" value="ECO:0007669"/>
    <property type="project" value="InterPro"/>
</dbReference>
<dbReference type="OrthoDB" id="11644at2157"/>
<dbReference type="GO" id="GO:0016887">
    <property type="term" value="F:ATP hydrolysis activity"/>
    <property type="evidence" value="ECO:0007669"/>
    <property type="project" value="TreeGrafter"/>
</dbReference>
<dbReference type="InterPro" id="IPR021835">
    <property type="entry name" value="DUF3427"/>
</dbReference>
<dbReference type="Pfam" id="PF11907">
    <property type="entry name" value="DUF3427"/>
    <property type="match status" value="1"/>
</dbReference>
<dbReference type="Gene3D" id="3.40.50.300">
    <property type="entry name" value="P-loop containing nucleotide triphosphate hydrolases"/>
    <property type="match status" value="2"/>
</dbReference>
<reference evidence="3 4" key="1">
    <citation type="submission" date="2018-05" db="EMBL/GenBank/DDBJ databases">
        <title>Draft genome of Methanospirillum stamsii Pt1.</title>
        <authorList>
            <person name="Dueholm M.S."/>
            <person name="Nielsen P.H."/>
            <person name="Bakmann L.F."/>
            <person name="Otzen D.E."/>
        </authorList>
    </citation>
    <scope>NUCLEOTIDE SEQUENCE [LARGE SCALE GENOMIC DNA]</scope>
    <source>
        <strain evidence="3 4">Pt1</strain>
    </source>
</reference>
<dbReference type="SUPFAM" id="SSF56024">
    <property type="entry name" value="Phospholipase D/nuclease"/>
    <property type="match status" value="1"/>
</dbReference>
<dbReference type="Proteomes" id="UP000245934">
    <property type="component" value="Unassembled WGS sequence"/>
</dbReference>
<feature type="domain" description="Helicase C-terminal" evidence="2">
    <location>
        <begin position="544"/>
        <end position="693"/>
    </location>
</feature>
<evidence type="ECO:0000313" key="4">
    <source>
        <dbReference type="Proteomes" id="UP000245934"/>
    </source>
</evidence>
<dbReference type="Gene3D" id="3.30.870.10">
    <property type="entry name" value="Endonuclease Chain A"/>
    <property type="match status" value="1"/>
</dbReference>
<dbReference type="InterPro" id="IPR052511">
    <property type="entry name" value="ATP-dep_Helicase"/>
</dbReference>
<evidence type="ECO:0000313" key="3">
    <source>
        <dbReference type="EMBL" id="PWR73377.1"/>
    </source>
</evidence>
<dbReference type="InterPro" id="IPR014001">
    <property type="entry name" value="Helicase_ATP-bd"/>
</dbReference>
<accession>A0A2V2NAM3</accession>
<dbReference type="Pfam" id="PF00271">
    <property type="entry name" value="Helicase_C"/>
    <property type="match status" value="1"/>
</dbReference>
<dbReference type="SUPFAM" id="SSF52540">
    <property type="entry name" value="P-loop containing nucleoside triphosphate hydrolases"/>
    <property type="match status" value="1"/>
</dbReference>
<keyword evidence="3" id="KW-0378">Hydrolase</keyword>
<dbReference type="AlphaFoldDB" id="A0A2V2NAM3"/>
<keyword evidence="3" id="KW-0255">Endonuclease</keyword>
<dbReference type="Pfam" id="PF04851">
    <property type="entry name" value="ResIII"/>
    <property type="match status" value="1"/>
</dbReference>
<dbReference type="PANTHER" id="PTHR47962:SF7">
    <property type="entry name" value="MITOCHONDRIAL ATP-DEPENDENT HELICASE IRC3-RELATED"/>
    <property type="match status" value="1"/>
</dbReference>
<dbReference type="InterPro" id="IPR001650">
    <property type="entry name" value="Helicase_C-like"/>
</dbReference>
<dbReference type="EMBL" id="QGMZ01000018">
    <property type="protein sequence ID" value="PWR73377.1"/>
    <property type="molecule type" value="Genomic_DNA"/>
</dbReference>
<gene>
    <name evidence="3" type="ORF">DLD82_08975</name>
</gene>
<dbReference type="InterPro" id="IPR006935">
    <property type="entry name" value="Helicase/UvrB_N"/>
</dbReference>
<dbReference type="Pfam" id="PF09565">
    <property type="entry name" value="RE_NgoFVII"/>
    <property type="match status" value="1"/>
</dbReference>
<dbReference type="CDD" id="cd18032">
    <property type="entry name" value="DEXHc_RE_I_III_res"/>
    <property type="match status" value="1"/>
</dbReference>
<dbReference type="CDD" id="cd09203">
    <property type="entry name" value="PLDc_N_DEXD_b1"/>
    <property type="match status" value="1"/>
</dbReference>
<dbReference type="InterPro" id="IPR027417">
    <property type="entry name" value="P-loop_NTPase"/>
</dbReference>
<evidence type="ECO:0000259" key="1">
    <source>
        <dbReference type="PROSITE" id="PS51192"/>
    </source>
</evidence>
<keyword evidence="4" id="KW-1185">Reference proteome</keyword>
<dbReference type="GO" id="GO:0140097">
    <property type="term" value="F:catalytic activity, acting on DNA"/>
    <property type="evidence" value="ECO:0007669"/>
    <property type="project" value="UniProtKB-ARBA"/>
</dbReference>
<dbReference type="GO" id="GO:0003677">
    <property type="term" value="F:DNA binding"/>
    <property type="evidence" value="ECO:0007669"/>
    <property type="project" value="InterPro"/>
</dbReference>
<organism evidence="3 4">
    <name type="scientific">Methanospirillum stamsii</name>
    <dbReference type="NCBI Taxonomy" id="1277351"/>
    <lineage>
        <taxon>Archaea</taxon>
        <taxon>Methanobacteriati</taxon>
        <taxon>Methanobacteriota</taxon>
        <taxon>Stenosarchaea group</taxon>
        <taxon>Methanomicrobia</taxon>
        <taxon>Methanomicrobiales</taxon>
        <taxon>Methanospirillaceae</taxon>
        <taxon>Methanospirillum</taxon>
    </lineage>
</organism>
<evidence type="ECO:0000259" key="2">
    <source>
        <dbReference type="PROSITE" id="PS51194"/>
    </source>
</evidence>
<dbReference type="PANTHER" id="PTHR47962">
    <property type="entry name" value="ATP-DEPENDENT HELICASE LHR-RELATED-RELATED"/>
    <property type="match status" value="1"/>
</dbReference>
<dbReference type="GO" id="GO:0004519">
    <property type="term" value="F:endonuclease activity"/>
    <property type="evidence" value="ECO:0007669"/>
    <property type="project" value="UniProtKB-KW"/>
</dbReference>
<name>A0A2V2NAM3_9EURY</name>
<dbReference type="GO" id="GO:0120545">
    <property type="term" value="F:nucleic acid conformation isomerase activity"/>
    <property type="evidence" value="ECO:0007669"/>
    <property type="project" value="UniProtKB-ARBA"/>
</dbReference>
<proteinExistence type="predicted"/>
<keyword evidence="3" id="KW-0540">Nuclease</keyword>
<dbReference type="SMART" id="SM00487">
    <property type="entry name" value="DEXDc"/>
    <property type="match status" value="1"/>
</dbReference>
<dbReference type="CDD" id="cd18799">
    <property type="entry name" value="SF2_C_EcoAI-like"/>
    <property type="match status" value="1"/>
</dbReference>
<dbReference type="SMART" id="SM00490">
    <property type="entry name" value="HELICc"/>
    <property type="match status" value="1"/>
</dbReference>